<gene>
    <name evidence="2" type="ORF">MNOR_LOCUS12011</name>
</gene>
<protein>
    <submittedName>
        <fullName evidence="2">Uncharacterized protein</fullName>
    </submittedName>
</protein>
<evidence type="ECO:0000256" key="1">
    <source>
        <dbReference type="SAM" id="MobiDB-lite"/>
    </source>
</evidence>
<organism evidence="2 3">
    <name type="scientific">Meganyctiphanes norvegica</name>
    <name type="common">Northern krill</name>
    <name type="synonym">Thysanopoda norvegica</name>
    <dbReference type="NCBI Taxonomy" id="48144"/>
    <lineage>
        <taxon>Eukaryota</taxon>
        <taxon>Metazoa</taxon>
        <taxon>Ecdysozoa</taxon>
        <taxon>Arthropoda</taxon>
        <taxon>Crustacea</taxon>
        <taxon>Multicrustacea</taxon>
        <taxon>Malacostraca</taxon>
        <taxon>Eumalacostraca</taxon>
        <taxon>Eucarida</taxon>
        <taxon>Euphausiacea</taxon>
        <taxon>Euphausiidae</taxon>
        <taxon>Meganyctiphanes</taxon>
    </lineage>
</organism>
<accession>A0AAV2QI15</accession>
<reference evidence="2 3" key="1">
    <citation type="submission" date="2024-05" db="EMBL/GenBank/DDBJ databases">
        <authorList>
            <person name="Wallberg A."/>
        </authorList>
    </citation>
    <scope>NUCLEOTIDE SEQUENCE [LARGE SCALE GENOMIC DNA]</scope>
</reference>
<feature type="region of interest" description="Disordered" evidence="1">
    <location>
        <begin position="65"/>
        <end position="88"/>
    </location>
</feature>
<evidence type="ECO:0000313" key="2">
    <source>
        <dbReference type="EMBL" id="CAL4082857.1"/>
    </source>
</evidence>
<proteinExistence type="predicted"/>
<dbReference type="EMBL" id="CAXKWB010006453">
    <property type="protein sequence ID" value="CAL4082857.1"/>
    <property type="molecule type" value="Genomic_DNA"/>
</dbReference>
<name>A0AAV2QI15_MEGNR</name>
<dbReference type="Proteomes" id="UP001497623">
    <property type="component" value="Unassembled WGS sequence"/>
</dbReference>
<evidence type="ECO:0000313" key="3">
    <source>
        <dbReference type="Proteomes" id="UP001497623"/>
    </source>
</evidence>
<keyword evidence="3" id="KW-1185">Reference proteome</keyword>
<sequence>MLRFQIAQVKDSVRWDEYNPPTPVSKGFRPVSQDQLDSIKTPSMNNSDFDCWSVGDNLSRANVPVNEWSGASSPSVSSAAKTSQSKSKVTVITMDDIDSSNLHSENEDISARGSYILPKKIIETNVISNSPCSTVSKDSNNQKDHHPPFNFLPAKKCLQVPGTSRTLSHTSMNSFWADYERTATGDENLEYDCTPMQKFNIDGSNSAFEIESIMEPDSLEKSINPSIPICDRSVKKKSYNSNTVASCLPNIFKQEYSESPPYMPSQNFNFGVANTGWSQSAVIPREYNVTICLILLL</sequence>
<comment type="caution">
    <text evidence="2">The sequence shown here is derived from an EMBL/GenBank/DDBJ whole genome shotgun (WGS) entry which is preliminary data.</text>
</comment>
<feature type="compositionally biased region" description="Low complexity" evidence="1">
    <location>
        <begin position="69"/>
        <end position="88"/>
    </location>
</feature>
<dbReference type="AlphaFoldDB" id="A0AAV2QI15"/>